<keyword evidence="14" id="KW-1185">Reference proteome</keyword>
<dbReference type="EMBL" id="CP069798">
    <property type="protein sequence ID" value="QRQ82679.1"/>
    <property type="molecule type" value="Genomic_DNA"/>
</dbReference>
<evidence type="ECO:0000256" key="8">
    <source>
        <dbReference type="ARBA" id="ARBA00023316"/>
    </source>
</evidence>
<dbReference type="GO" id="GO:0008360">
    <property type="term" value="P:regulation of cell shape"/>
    <property type="evidence" value="ECO:0007669"/>
    <property type="project" value="UniProtKB-UniRule"/>
</dbReference>
<organism evidence="13 14">
    <name type="scientific">Paralysiella testudinis</name>
    <dbReference type="NCBI Taxonomy" id="2809020"/>
    <lineage>
        <taxon>Bacteria</taxon>
        <taxon>Pseudomonadati</taxon>
        <taxon>Pseudomonadota</taxon>
        <taxon>Betaproteobacteria</taxon>
        <taxon>Neisseriales</taxon>
        <taxon>Neisseriaceae</taxon>
        <taxon>Paralysiella</taxon>
    </lineage>
</organism>
<evidence type="ECO:0000256" key="3">
    <source>
        <dbReference type="ARBA" id="ARBA00022676"/>
    </source>
</evidence>
<evidence type="ECO:0000256" key="4">
    <source>
        <dbReference type="ARBA" id="ARBA00022679"/>
    </source>
</evidence>
<evidence type="ECO:0000256" key="11">
    <source>
        <dbReference type="SAM" id="SignalP"/>
    </source>
</evidence>
<evidence type="ECO:0000256" key="10">
    <source>
        <dbReference type="SAM" id="MobiDB-lite"/>
    </source>
</evidence>
<feature type="region of interest" description="Disordered" evidence="10">
    <location>
        <begin position="291"/>
        <end position="348"/>
    </location>
</feature>
<dbReference type="InterPro" id="IPR038063">
    <property type="entry name" value="Transpep_catalytic_dom"/>
</dbReference>
<evidence type="ECO:0000313" key="14">
    <source>
        <dbReference type="Proteomes" id="UP000653156"/>
    </source>
</evidence>
<dbReference type="PANTHER" id="PTHR30582">
    <property type="entry name" value="L,D-TRANSPEPTIDASE"/>
    <property type="match status" value="1"/>
</dbReference>
<dbReference type="InterPro" id="IPR005490">
    <property type="entry name" value="LD_TPept_cat_dom"/>
</dbReference>
<feature type="active site" description="Nucleophile" evidence="9">
    <location>
        <position position="146"/>
    </location>
</feature>
<keyword evidence="11" id="KW-0732">Signal</keyword>
<dbReference type="Gene3D" id="2.40.440.10">
    <property type="entry name" value="L,D-transpeptidase catalytic domain-like"/>
    <property type="match status" value="1"/>
</dbReference>
<evidence type="ECO:0000259" key="12">
    <source>
        <dbReference type="PROSITE" id="PS52029"/>
    </source>
</evidence>
<feature type="domain" description="L,D-TPase catalytic" evidence="12">
    <location>
        <begin position="34"/>
        <end position="170"/>
    </location>
</feature>
<keyword evidence="5" id="KW-0378">Hydrolase</keyword>
<evidence type="ECO:0000256" key="9">
    <source>
        <dbReference type="PROSITE-ProRule" id="PRU01373"/>
    </source>
</evidence>
<protein>
    <submittedName>
        <fullName evidence="13">L,D-transpeptidase family protein</fullName>
    </submittedName>
</protein>
<proteinExistence type="inferred from homology"/>
<dbReference type="Proteomes" id="UP000653156">
    <property type="component" value="Chromosome"/>
</dbReference>
<dbReference type="PANTHER" id="PTHR30582:SF24">
    <property type="entry name" value="L,D-TRANSPEPTIDASE ERFK_SRFK-RELATED"/>
    <property type="match status" value="1"/>
</dbReference>
<evidence type="ECO:0000256" key="2">
    <source>
        <dbReference type="ARBA" id="ARBA00005992"/>
    </source>
</evidence>
<keyword evidence="8 9" id="KW-0961">Cell wall biogenesis/degradation</keyword>
<dbReference type="GO" id="GO:0018104">
    <property type="term" value="P:peptidoglycan-protein cross-linking"/>
    <property type="evidence" value="ECO:0007669"/>
    <property type="project" value="TreeGrafter"/>
</dbReference>
<feature type="active site" description="Proton donor/acceptor" evidence="9">
    <location>
        <position position="130"/>
    </location>
</feature>
<dbReference type="Pfam" id="PF03734">
    <property type="entry name" value="YkuD"/>
    <property type="match status" value="1"/>
</dbReference>
<evidence type="ECO:0000256" key="6">
    <source>
        <dbReference type="ARBA" id="ARBA00022960"/>
    </source>
</evidence>
<feature type="chain" id="PRO_5034949842" evidence="11">
    <location>
        <begin position="21"/>
        <end position="348"/>
    </location>
</feature>
<gene>
    <name evidence="13" type="ORF">JQU52_04640</name>
</gene>
<dbReference type="GO" id="GO:0071555">
    <property type="term" value="P:cell wall organization"/>
    <property type="evidence" value="ECO:0007669"/>
    <property type="project" value="UniProtKB-UniRule"/>
</dbReference>
<dbReference type="GO" id="GO:0005576">
    <property type="term" value="C:extracellular region"/>
    <property type="evidence" value="ECO:0007669"/>
    <property type="project" value="TreeGrafter"/>
</dbReference>
<feature type="signal peptide" evidence="11">
    <location>
        <begin position="1"/>
        <end position="20"/>
    </location>
</feature>
<reference evidence="13" key="1">
    <citation type="submission" date="2021-02" db="EMBL/GenBank/DDBJ databases">
        <title>Neisseriaceae sp. 26B isolated from the cloaca of a Common Toad-headed Turtle (Mesoclemmys nasuta).</title>
        <authorList>
            <person name="Spergser J."/>
            <person name="Busse H.-J."/>
        </authorList>
    </citation>
    <scope>NUCLEOTIDE SEQUENCE</scope>
    <source>
        <strain evidence="13">26B</strain>
    </source>
</reference>
<evidence type="ECO:0000256" key="1">
    <source>
        <dbReference type="ARBA" id="ARBA00004752"/>
    </source>
</evidence>
<sequence>MKKITLHCWALCLLSAPAWANTPLPDFAPPAEGQQVVINIPQLKLFLYQNGTLLKSYNVAVGKNTTRTPLGEYKIGAKAYNPTWHIPSSIQREMAAKGQPVQTTIPPGPKNPLGPVFVRLGDPKLGLGIHGTNAPGSVPGVRSHGCVRMQSPNALEFAKSVRSGADAAVVYQLASLNVDEAGHLWLAAYRDPYNKKNLDRSALNNSMTNWAAQNQLKINTQRVNHTLTQRNGRLVCVTCTAAQNKVQGKLSALAWQSGSGDLVSPKAVFGTPPSVPEQDQILPEGSAVEALTDPVPSSHNPAPHTQKPLTPAPASTPPVRELKPINTAPVAVPPASDTPEETMLKQLL</sequence>
<evidence type="ECO:0000256" key="7">
    <source>
        <dbReference type="ARBA" id="ARBA00022984"/>
    </source>
</evidence>
<dbReference type="PROSITE" id="PS52029">
    <property type="entry name" value="LD_TPASE"/>
    <property type="match status" value="1"/>
</dbReference>
<dbReference type="InterPro" id="IPR050979">
    <property type="entry name" value="LD-transpeptidase"/>
</dbReference>
<comment type="pathway">
    <text evidence="1 9">Cell wall biogenesis; peptidoglycan biosynthesis.</text>
</comment>
<dbReference type="GO" id="GO:0016757">
    <property type="term" value="F:glycosyltransferase activity"/>
    <property type="evidence" value="ECO:0007669"/>
    <property type="project" value="UniProtKB-KW"/>
</dbReference>
<keyword evidence="3" id="KW-0328">Glycosyltransferase</keyword>
<comment type="similarity">
    <text evidence="2">Belongs to the YkuD family.</text>
</comment>
<dbReference type="AlphaFoldDB" id="A0A892ZPC8"/>
<dbReference type="UniPathway" id="UPA00219"/>
<name>A0A892ZPC8_9NEIS</name>
<accession>A0A892ZPC8</accession>
<dbReference type="KEGG" id="ptes:JQU52_04640"/>
<dbReference type="GO" id="GO:0071972">
    <property type="term" value="F:peptidoglycan L,D-transpeptidase activity"/>
    <property type="evidence" value="ECO:0007669"/>
    <property type="project" value="TreeGrafter"/>
</dbReference>
<dbReference type="RefSeq" id="WP_230339966.1">
    <property type="nucleotide sequence ID" value="NZ_CP069798.1"/>
</dbReference>
<keyword evidence="6 9" id="KW-0133">Cell shape</keyword>
<dbReference type="SUPFAM" id="SSF141523">
    <property type="entry name" value="L,D-transpeptidase catalytic domain-like"/>
    <property type="match status" value="1"/>
</dbReference>
<dbReference type="CDD" id="cd16913">
    <property type="entry name" value="YkuD_like"/>
    <property type="match status" value="1"/>
</dbReference>
<keyword evidence="4" id="KW-0808">Transferase</keyword>
<evidence type="ECO:0000313" key="13">
    <source>
        <dbReference type="EMBL" id="QRQ82679.1"/>
    </source>
</evidence>
<keyword evidence="7 9" id="KW-0573">Peptidoglycan synthesis</keyword>
<evidence type="ECO:0000256" key="5">
    <source>
        <dbReference type="ARBA" id="ARBA00022801"/>
    </source>
</evidence>